<gene>
    <name evidence="1" type="ordered locus">Hsero_4702</name>
</gene>
<dbReference type="KEGG" id="hse:Hsero_4702"/>
<dbReference type="EMBL" id="CP002039">
    <property type="protein sequence ID" value="ADJ66168.1"/>
    <property type="molecule type" value="Genomic_DNA"/>
</dbReference>
<evidence type="ECO:0000313" key="1">
    <source>
        <dbReference type="EMBL" id="ADJ66168.1"/>
    </source>
</evidence>
<organism evidence="1 2">
    <name type="scientific">Herbaspirillum seropedicae (strain SmR1)</name>
    <dbReference type="NCBI Taxonomy" id="757424"/>
    <lineage>
        <taxon>Bacteria</taxon>
        <taxon>Pseudomonadati</taxon>
        <taxon>Pseudomonadota</taxon>
        <taxon>Betaproteobacteria</taxon>
        <taxon>Burkholderiales</taxon>
        <taxon>Oxalobacteraceae</taxon>
        <taxon>Herbaspirillum</taxon>
    </lineage>
</organism>
<sequence length="232" mass="24555">MAIVTHHHLHLHDLRFAAPARVRVWKGAATLKSGGVAVELGEGESFTVPSFVRFACLAHPRVSAQGMRPAVWSLALETQSSADLERAADTSKPHARRLAAAIFAQPAAHWCAERIAGDWQLSTARLRALLFAEGESLRSLVREQRVAWVLAQLARMDDAGAASAPAPAAAGFATLPALQRACQDLIGLPPGTASRAISLLSSSVAPAALPAIGAAQHSGGDAPRQPRYRPYF</sequence>
<protein>
    <submittedName>
        <fullName evidence="1">Uncharacterized protein</fullName>
    </submittedName>
</protein>
<dbReference type="GeneID" id="29393228"/>
<evidence type="ECO:0000313" key="2">
    <source>
        <dbReference type="Proteomes" id="UP000000329"/>
    </source>
</evidence>
<dbReference type="HOGENOM" id="CLU_1287048_0_0_4"/>
<keyword evidence="2" id="KW-1185">Reference proteome</keyword>
<accession>D8IY46</accession>
<dbReference type="Gene3D" id="1.10.10.60">
    <property type="entry name" value="Homeodomain-like"/>
    <property type="match status" value="1"/>
</dbReference>
<dbReference type="STRING" id="757424.Hsero_4702"/>
<dbReference type="AlphaFoldDB" id="D8IY46"/>
<dbReference type="RefSeq" id="WP_013236619.1">
    <property type="nucleotide sequence ID" value="NC_014323.1"/>
</dbReference>
<name>D8IY46_HERSS</name>
<reference evidence="1 2" key="1">
    <citation type="submission" date="2010-04" db="EMBL/GenBank/DDBJ databases">
        <title>The genome of Herbaspirillum seropedicae SmR1, an endophytic, nitrogen-fixing, plant-growth promoting beta-Proteobacteria.</title>
        <authorList>
            <person name="Pedrosa F.O."/>
            <person name="Monteiro R.A."/>
            <person name="Wassem R."/>
            <person name="Cruz L.M."/>
            <person name="Ayub R.A."/>
            <person name="Colauto N.B."/>
            <person name="Fernandez M.A."/>
            <person name="Fungaro M.H.P."/>
            <person name="Grisard E.C."/>
            <person name="Hungria M."/>
            <person name="Madeira H.M.F."/>
            <person name="Nodari R.O."/>
            <person name="Osaku C.A."/>
            <person name="Petzl-Erler M.L."/>
            <person name="Terenzi H."/>
            <person name="Vieira L.G.E."/>
            <person name="Almeida M.I.M."/>
            <person name="Alves L.R."/>
            <person name="Arantes O.M.N."/>
            <person name="Balsanelli E."/>
            <person name="Barcellos F.G."/>
            <person name="Baura V.A."/>
            <person name="Binde D.R."/>
            <person name="Campo R.J."/>
            <person name="Chubatsu L.S."/>
            <person name="Chueire L.M.O."/>
            <person name="Ciferri R.R."/>
            <person name="Correa L.C."/>
            <person name="da Conceicao Silva J.L."/>
            <person name="Dabul A.N.G."/>
            <person name="Dambros B.P."/>
            <person name="Faoro H."/>
            <person name="Favetti A."/>
            <person name="Friedermann G."/>
            <person name="Furlaneto M.C."/>
            <person name="Gasques L.S."/>
            <person name="Gimenes C.C.T."/>
            <person name="Gioppo N.M.R."/>
            <person name="Glienke-Blanco C."/>
            <person name="Godoy L.P."/>
            <person name="Guerra M.P."/>
            <person name="Karp S."/>
            <person name="Kava-Cordeiro V."/>
            <person name="Margarido V.P."/>
            <person name="Mathioni S.M."/>
            <person name="Menck-Soares M.A."/>
            <person name="Murace N.K."/>
            <person name="Nicolas M.F."/>
            <person name="Oliveira C.E.C."/>
            <person name="Pagnan N.A.B."/>
            <person name="Pamphile J.A."/>
            <person name="Patussi E.V."/>
            <person name="Pereira L.F.P."/>
            <person name="Pereira-Ferrari L."/>
            <person name="Pinto F.G.S."/>
            <person name="Precoma C."/>
            <person name="Prioli A.J."/>
            <person name="Prioli S.M.A.P."/>
            <person name="Raittz R.T."/>
            <person name="Ramos H.J.O."/>
            <person name="Ribeiro E.M.S.F."/>
            <person name="Rigo L.U."/>
            <person name="Rocha C.L.M.S.C."/>
            <person name="Rocha S.N."/>
            <person name="Santos K."/>
            <person name="Satori D."/>
            <person name="Silva A.G."/>
            <person name="Simao R.C.G."/>
            <person name="Soares M.A.M."/>
            <person name="Souza E.M."/>
            <person name="Steffens M.B.R."/>
            <person name="Steindel M."/>
            <person name="Tadra-Sfeir M.Z."/>
            <person name="Takahashi E.K."/>
            <person name="Torres R.A."/>
            <person name="Valle J.S."/>
            <person name="Vernal J.I."/>
            <person name="Vilas-Boas L.A."/>
            <person name="Watanabe M.A.E."/>
            <person name="Weiss V.A."/>
            <person name="Yates M.A."/>
            <person name="Souza E.M."/>
        </authorList>
    </citation>
    <scope>NUCLEOTIDE SEQUENCE [LARGE SCALE GENOMIC DNA]</scope>
    <source>
        <strain evidence="1 2">SmR1</strain>
    </source>
</reference>
<dbReference type="eggNOG" id="ENOG5033SN7">
    <property type="taxonomic scope" value="Bacteria"/>
</dbReference>
<dbReference type="Proteomes" id="UP000000329">
    <property type="component" value="Chromosome"/>
</dbReference>
<proteinExistence type="predicted"/>
<dbReference type="OrthoDB" id="8925196at2"/>